<name>Q1ZMD4_PHOAS</name>
<comment type="caution">
    <text evidence="3">The sequence shown here is derived from an EMBL/GenBank/DDBJ whole genome shotgun (WGS) entry which is preliminary data.</text>
</comment>
<dbReference type="RefSeq" id="WP_005366839.1">
    <property type="nucleotide sequence ID" value="NZ_CH902599.1"/>
</dbReference>
<evidence type="ECO:0000313" key="4">
    <source>
        <dbReference type="Proteomes" id="UP000001603"/>
    </source>
</evidence>
<gene>
    <name evidence="3" type="ORF">VAS14_16032</name>
</gene>
<reference evidence="3 4" key="1">
    <citation type="journal article" date="2009" name="Proc. Natl. Acad. Sci. U.S.A.">
        <title>The genomic basis of trophic strategy in marine bacteria.</title>
        <authorList>
            <person name="Lauro F.M."/>
            <person name="McDougald D."/>
            <person name="Thomas T."/>
            <person name="Williams T.J."/>
            <person name="Egan S."/>
            <person name="Rice S."/>
            <person name="DeMaere M.Z."/>
            <person name="Ting L."/>
            <person name="Ertan H."/>
            <person name="Johnson J."/>
            <person name="Ferriera S."/>
            <person name="Lapidus A."/>
            <person name="Anderson I."/>
            <person name="Kyrpides N."/>
            <person name="Munk A.C."/>
            <person name="Detter C."/>
            <person name="Han C.S."/>
            <person name="Brown M.V."/>
            <person name="Robb F.T."/>
            <person name="Kjelleberg S."/>
            <person name="Cavicchioli R."/>
        </authorList>
    </citation>
    <scope>NUCLEOTIDE SEQUENCE [LARGE SCALE GENOMIC DNA]</scope>
    <source>
        <strain evidence="3 4">S14</strain>
    </source>
</reference>
<evidence type="ECO:0000256" key="1">
    <source>
        <dbReference type="SAM" id="SignalP"/>
    </source>
</evidence>
<dbReference type="eggNOG" id="COG3188">
    <property type="taxonomic scope" value="Bacteria"/>
</dbReference>
<dbReference type="EMBL" id="AAOJ01000008">
    <property type="protein sequence ID" value="EAS63306.1"/>
    <property type="molecule type" value="Genomic_DNA"/>
</dbReference>
<dbReference type="AlphaFoldDB" id="Q1ZMD4"/>
<dbReference type="OrthoDB" id="5869242at2"/>
<dbReference type="HOGENOM" id="CLU_014326_0_0_6"/>
<keyword evidence="1" id="KW-0732">Signal</keyword>
<accession>Q1ZMD4</accession>
<feature type="signal peptide" evidence="1">
    <location>
        <begin position="1"/>
        <end position="21"/>
    </location>
</feature>
<organism evidence="3 4">
    <name type="scientific">Photobacterium angustum (strain S14 / CCUG 15956)</name>
    <name type="common">Vibrio sp. (strain S14 / CCUG 15956)</name>
    <dbReference type="NCBI Taxonomy" id="314292"/>
    <lineage>
        <taxon>Bacteria</taxon>
        <taxon>Pseudomonadati</taxon>
        <taxon>Pseudomonadota</taxon>
        <taxon>Gammaproteobacteria</taxon>
        <taxon>Vibrionales</taxon>
        <taxon>Vibrionaceae</taxon>
        <taxon>Photobacterium</taxon>
    </lineage>
</organism>
<protein>
    <recommendedName>
        <fullName evidence="2">Pilus assembly protein E-set like domain-containing protein</fullName>
    </recommendedName>
</protein>
<dbReference type="Pfam" id="PF16967">
    <property type="entry name" value="TcfC"/>
    <property type="match status" value="1"/>
</dbReference>
<evidence type="ECO:0000259" key="2">
    <source>
        <dbReference type="Pfam" id="PF16967"/>
    </source>
</evidence>
<dbReference type="Proteomes" id="UP000001603">
    <property type="component" value="Unassembled WGS sequence"/>
</dbReference>
<proteinExistence type="predicted"/>
<sequence>MKQTYLALVIAGLLHSLPVMAAPSSHEAYPSAFSDFFEEQSQRIDVEVAGAASSVNVASSVTYETYRIDAGASVTALSEYLRQQHLSPAAVSAIIATLQQGIQANPHCQGELALCVPTVKTGHAEYVYDFDNSKLRIFVSPEMLTNKTGKVDYYPEKRENNALINYSDAYVYTDSDNNSNVNWTNNAVLGLPYGYLSVDSQYVSEDSDLHIYRAAYDLDVQDKHVVIGYQDRNTRSLNSTDFLSYGANYAGVRATVGSSQNLVKGNHKALQRIHFFAPQDAQLEVYQGDRLLLDKIVAQGEQSIGYDALPSGIYTITLVLKQGKNEILREQRQVVNTDQFSINVGDWDYRLESGVLDNIDNTDIDERHHLTITDSDRTYVRGAASYRFSENTLLGIGATSNTDDSELQLGTAWIIGGKVNVSYTGALFNTGERYQNGVIGIGPLSTSYRTVSLDNTPHPLSRLLFGDQDYTEWSVNYTTALLGGNAFVSYFNYVTDDKDNNNEASSHNVSLSWSRNLPVGTLSINSTYSEYNDQHNAVNTTVAWRYDFNDSFSTRTAMAFNDTDMAYSEQSATYSHIDDNNILSATAGVKLGQQAERESDLSVTASGSTDRFNYSGYGYIDSRGERSLSGNISSTQVLSSEGGMITSEQGQSFVGIAPTLKGNPSRTVPVHYGLSKNGEYRYEDNVETNSTTLLNIDPYTDININLDAESENVLVDNTPYQHFMMPGMYHSVNTEVTPLQSHVFVLNNLYGQPITGSVHCLGDGCQSVEQLSDDGVYRVNYAKAATFKLITQKNVCVYSPLEATKTYTEAYCLPGLNDEEENIPWDQQQQLKEEGNTLLYVGKFTDLEDGKHVVERLKRVGLDVTSVDIGDSEYIYVRLQEQYTVAQQSVLDNLHSFVVVDSAQSAAPTV</sequence>
<feature type="chain" id="PRO_5004198525" description="Pilus assembly protein E-set like domain-containing protein" evidence="1">
    <location>
        <begin position="22"/>
        <end position="910"/>
    </location>
</feature>
<dbReference type="InterPro" id="IPR032636">
    <property type="entry name" value="Pilus_assem_E-set-like_dom"/>
</dbReference>
<feature type="domain" description="Pilus assembly protein E-set like" evidence="2">
    <location>
        <begin position="271"/>
        <end position="336"/>
    </location>
</feature>
<evidence type="ECO:0000313" key="3">
    <source>
        <dbReference type="EMBL" id="EAS63306.1"/>
    </source>
</evidence>